<sequence>MNQMKFSLFRLLPVLCLLTLLSCRSDQFQQDETLPNAQENAMRGSFPNIKVLSYNTFLLKELAVSGMTQWSQQARAQKIGEASFLKNYDVLMLQECFDNAASDKLREKLLPTFPYQTPIVGRTKNGWNNTFGHWREIISGGFEDGGVMIASKYPIERMDQFIFPAGCDFDGYCLKGFAYARIVKGGKRIHFIAVHAQSTQPSCNGRDVEIRKQQLGMMKSFVDRLNIPEDEMVIYGGDFNIIKDTPEYSSMLQTLNVNAPTYKGLKYSWDTKTNTMASYHYPYPDNKREYLDYILVSNDHLVPPSWQNIAFDPVASNLMTYTNIAGIKYHWIEYSDHYPVEANVYSDPKTPTKSMKFRKYDRISLRSVATGKYISSNLSTPNDWLTVSSLLPSDARTWFNIVNIGDSDNYFDLKEGYVRVESSERLNHFWYWYSSGSGSYYFYPKYGKTTYNMRIQIVKKKPGNFSTSIENGDTVAFKDTTGFGNTYYLQVYNKSGTDWIYLNGTSLTPDVQFVVEMNNTVAQPF</sequence>
<dbReference type="NCBIfam" id="TIGR03395">
    <property type="entry name" value="sphingomy"/>
    <property type="match status" value="1"/>
</dbReference>
<feature type="domain" description="Endonuclease/exonuclease/phosphatase" evidence="4">
    <location>
        <begin position="73"/>
        <end position="337"/>
    </location>
</feature>
<gene>
    <name evidence="5" type="primary">sph</name>
    <name evidence="5" type="ORF">EU348_01075</name>
</gene>
<dbReference type="Gene3D" id="3.60.10.10">
    <property type="entry name" value="Endonuclease/exonuclease/phosphatase"/>
    <property type="match status" value="1"/>
</dbReference>
<feature type="signal peptide" evidence="3">
    <location>
        <begin position="1"/>
        <end position="25"/>
    </location>
</feature>
<accession>A0A411DHR5</accession>
<dbReference type="InterPro" id="IPR005135">
    <property type="entry name" value="Endo/exonuclease/phosphatase"/>
</dbReference>
<dbReference type="PANTHER" id="PTHR16320:SF23">
    <property type="entry name" value="SPHINGOMYELINASE C 1"/>
    <property type="match status" value="1"/>
</dbReference>
<dbReference type="GO" id="GO:0005576">
    <property type="term" value="C:extracellular region"/>
    <property type="evidence" value="ECO:0007669"/>
    <property type="project" value="InterPro"/>
</dbReference>
<evidence type="ECO:0000256" key="3">
    <source>
        <dbReference type="SAM" id="SignalP"/>
    </source>
</evidence>
<reference evidence="5" key="1">
    <citation type="submission" date="2019-01" db="EMBL/GenBank/DDBJ databases">
        <title>Whole Genome Sequencing for Putative Detection of Antimicrobial Resistance and Potential Virulence Factors in Chryseobacterium indologenes isolated from Nile Tilapia in Tanzania.</title>
        <authorList>
            <person name="Mwega E."/>
            <person name="Mutoloki S."/>
            <person name="Mugimba K."/>
            <person name="Colquhoun D."/>
            <person name="Mdegela R."/>
            <person name="Evensen O."/>
            <person name="Wasteson Y."/>
        </authorList>
    </citation>
    <scope>NUCLEOTIDE SEQUENCE [LARGE SCALE GENOMIC DNA]</scope>
    <source>
        <strain evidence="5">StR 01</strain>
    </source>
</reference>
<keyword evidence="1 3" id="KW-0732">Signal</keyword>
<keyword evidence="2 5" id="KW-0378">Hydrolase</keyword>
<proteinExistence type="predicted"/>
<evidence type="ECO:0000313" key="5">
    <source>
        <dbReference type="EMBL" id="QBA19831.1"/>
    </source>
</evidence>
<name>A0A411DHR5_CHRID</name>
<dbReference type="AlphaFoldDB" id="A0A411DHR5"/>
<dbReference type="SUPFAM" id="SSF56219">
    <property type="entry name" value="DNase I-like"/>
    <property type="match status" value="1"/>
</dbReference>
<dbReference type="Pfam" id="PF03372">
    <property type="entry name" value="Exo_endo_phos"/>
    <property type="match status" value="1"/>
</dbReference>
<dbReference type="InterPro" id="IPR017766">
    <property type="entry name" value="Sphingomyelinase/PLipase_C"/>
</dbReference>
<dbReference type="InterPro" id="IPR038772">
    <property type="entry name" value="Sph/SMPD2-like"/>
</dbReference>
<dbReference type="EMBL" id="CP035532">
    <property type="protein sequence ID" value="QBA19831.1"/>
    <property type="molecule type" value="Genomic_DNA"/>
</dbReference>
<protein>
    <submittedName>
        <fullName evidence="5">Sphingomyelin phosphodiesterase</fullName>
        <ecNumber evidence="5">3.1.4.12</ecNumber>
    </submittedName>
</protein>
<feature type="chain" id="PRO_5019423572" evidence="3">
    <location>
        <begin position="26"/>
        <end position="525"/>
    </location>
</feature>
<dbReference type="EC" id="3.1.4.12" evidence="5"/>
<evidence type="ECO:0000256" key="1">
    <source>
        <dbReference type="ARBA" id="ARBA00022729"/>
    </source>
</evidence>
<organism evidence="5">
    <name type="scientific">Chryseobacterium indologenes</name>
    <name type="common">Flavobacterium indologenes</name>
    <dbReference type="NCBI Taxonomy" id="253"/>
    <lineage>
        <taxon>Bacteria</taxon>
        <taxon>Pseudomonadati</taxon>
        <taxon>Bacteroidota</taxon>
        <taxon>Flavobacteriia</taxon>
        <taxon>Flavobacteriales</taxon>
        <taxon>Weeksellaceae</taxon>
        <taxon>Chryseobacterium group</taxon>
        <taxon>Chryseobacterium</taxon>
    </lineage>
</organism>
<dbReference type="PANTHER" id="PTHR16320">
    <property type="entry name" value="SPHINGOMYELINASE FAMILY MEMBER"/>
    <property type="match status" value="1"/>
</dbReference>
<dbReference type="InterPro" id="IPR036691">
    <property type="entry name" value="Endo/exonu/phosph_ase_sf"/>
</dbReference>
<evidence type="ECO:0000259" key="4">
    <source>
        <dbReference type="Pfam" id="PF03372"/>
    </source>
</evidence>
<dbReference type="CDD" id="cd09078">
    <property type="entry name" value="nSMase"/>
    <property type="match status" value="1"/>
</dbReference>
<dbReference type="GO" id="GO:0004767">
    <property type="term" value="F:sphingomyelin phosphodiesterase activity"/>
    <property type="evidence" value="ECO:0007669"/>
    <property type="project" value="UniProtKB-EC"/>
</dbReference>
<evidence type="ECO:0000256" key="2">
    <source>
        <dbReference type="ARBA" id="ARBA00022801"/>
    </source>
</evidence>
<dbReference type="PROSITE" id="PS51257">
    <property type="entry name" value="PROKAR_LIPOPROTEIN"/>
    <property type="match status" value="1"/>
</dbReference>